<evidence type="ECO:0000313" key="3">
    <source>
        <dbReference type="Proteomes" id="UP000238322"/>
    </source>
</evidence>
<feature type="chain" id="PRO_5015392407" evidence="1">
    <location>
        <begin position="32"/>
        <end position="321"/>
    </location>
</feature>
<name>A0A2S8FJT7_9BACT</name>
<protein>
    <submittedName>
        <fullName evidence="2">Uncharacterized protein</fullName>
    </submittedName>
</protein>
<dbReference type="RefSeq" id="WP_105331423.1">
    <property type="nucleotide sequence ID" value="NZ_PUHY01000012.1"/>
</dbReference>
<dbReference type="AlphaFoldDB" id="A0A2S8FJT7"/>
<dbReference type="OrthoDB" id="252988at2"/>
<feature type="signal peptide" evidence="1">
    <location>
        <begin position="1"/>
        <end position="31"/>
    </location>
</feature>
<dbReference type="EMBL" id="PUHY01000012">
    <property type="protein sequence ID" value="PQO32411.1"/>
    <property type="molecule type" value="Genomic_DNA"/>
</dbReference>
<accession>A0A2S8FJT7</accession>
<evidence type="ECO:0000256" key="1">
    <source>
        <dbReference type="SAM" id="SignalP"/>
    </source>
</evidence>
<evidence type="ECO:0000313" key="2">
    <source>
        <dbReference type="EMBL" id="PQO32411.1"/>
    </source>
</evidence>
<sequence>MSHSIDRRRFTKLAAASGFLASSSFSPISWADDGKDGPDQRLMVLGMNALARSPEMNYFADGHRGASMISAYLLCEENNLPPAVLARMTEMFDVNWAKTKLCASFPEGEPDPKAIEKVGFALLEGGEVLREVGHNVIFASLAIKAFRTMPQLATKERVEGVCQLVRSFKPWRDIEPDAEVDPPHFSDESAASKFILQEASNAIDRFHGFGQGFAGHMLTFGQALVELAEMGNEELAEGCRTAFRKYVTVTRKGPEEDARSIADHRPSKLRPNKLEYWQKRGDKTLGIGHVFKYPYGYYYLLEKANDPRLAESLDAKAYYIF</sequence>
<dbReference type="PROSITE" id="PS51318">
    <property type="entry name" value="TAT"/>
    <property type="match status" value="1"/>
</dbReference>
<proteinExistence type="predicted"/>
<gene>
    <name evidence="2" type="ORF">C5Y83_19505</name>
</gene>
<comment type="caution">
    <text evidence="2">The sequence shown here is derived from an EMBL/GenBank/DDBJ whole genome shotgun (WGS) entry which is preliminary data.</text>
</comment>
<organism evidence="2 3">
    <name type="scientific">Blastopirellula marina</name>
    <dbReference type="NCBI Taxonomy" id="124"/>
    <lineage>
        <taxon>Bacteria</taxon>
        <taxon>Pseudomonadati</taxon>
        <taxon>Planctomycetota</taxon>
        <taxon>Planctomycetia</taxon>
        <taxon>Pirellulales</taxon>
        <taxon>Pirellulaceae</taxon>
        <taxon>Blastopirellula</taxon>
    </lineage>
</organism>
<keyword evidence="1" id="KW-0732">Signal</keyword>
<reference evidence="2 3" key="1">
    <citation type="submission" date="2018-02" db="EMBL/GenBank/DDBJ databases">
        <title>Comparative genomes isolates from brazilian mangrove.</title>
        <authorList>
            <person name="Araujo J.E."/>
            <person name="Taketani R.G."/>
            <person name="Silva M.C.P."/>
            <person name="Loureco M.V."/>
            <person name="Andreote F.D."/>
        </authorList>
    </citation>
    <scope>NUCLEOTIDE SEQUENCE [LARGE SCALE GENOMIC DNA]</scope>
    <source>
        <strain evidence="2 3">Hex-1 MGV</strain>
    </source>
</reference>
<dbReference type="Proteomes" id="UP000238322">
    <property type="component" value="Unassembled WGS sequence"/>
</dbReference>
<dbReference type="InterPro" id="IPR006311">
    <property type="entry name" value="TAT_signal"/>
</dbReference>